<evidence type="ECO:0000313" key="6">
    <source>
        <dbReference type="EMBL" id="GAV79744.1"/>
    </source>
</evidence>
<dbReference type="PANTHER" id="PTHR46764">
    <property type="entry name" value="E3 UBIQUITIN-PROTEIN LIGASE BAH1"/>
    <property type="match status" value="1"/>
</dbReference>
<keyword evidence="3" id="KW-0862">Zinc</keyword>
<dbReference type="OrthoDB" id="1694952at2759"/>
<dbReference type="AlphaFoldDB" id="A0A1Q3CHK9"/>
<dbReference type="PROSITE" id="PS50089">
    <property type="entry name" value="ZF_RING_2"/>
    <property type="match status" value="1"/>
</dbReference>
<keyword evidence="2 4" id="KW-0863">Zinc-finger</keyword>
<dbReference type="PROSITE" id="PS00518">
    <property type="entry name" value="ZF_RING_1"/>
    <property type="match status" value="1"/>
</dbReference>
<sequence length="138" mass="15542">PALFEGFSLPFNDGKPSLTCELFDSIKLDIDLTCSICLDSVFDPLSLTCGHTLCYMCACSASSMTIVDRLKAAETREKCPLKIQAGVYGGAMYVEELCILLSRSCCEYWIQRLQTERVDRVRKAKEYRESQCRAFLVV</sequence>
<comment type="caution">
    <text evidence="6">The sequence shown here is derived from an EMBL/GenBank/DDBJ whole genome shotgun (WGS) entry which is preliminary data.</text>
</comment>
<gene>
    <name evidence="6" type="ORF">CFOL_v3_23207</name>
</gene>
<evidence type="ECO:0000256" key="2">
    <source>
        <dbReference type="ARBA" id="ARBA00022771"/>
    </source>
</evidence>
<dbReference type="InterPro" id="IPR027370">
    <property type="entry name" value="Znf-RING_euk"/>
</dbReference>
<name>A0A1Q3CHK9_CEPFO</name>
<dbReference type="InterPro" id="IPR001841">
    <property type="entry name" value="Znf_RING"/>
</dbReference>
<dbReference type="GO" id="GO:0008270">
    <property type="term" value="F:zinc ion binding"/>
    <property type="evidence" value="ECO:0007669"/>
    <property type="project" value="UniProtKB-KW"/>
</dbReference>
<proteinExistence type="predicted"/>
<evidence type="ECO:0000313" key="7">
    <source>
        <dbReference type="Proteomes" id="UP000187406"/>
    </source>
</evidence>
<feature type="domain" description="RING-type" evidence="5">
    <location>
        <begin position="34"/>
        <end position="81"/>
    </location>
</feature>
<keyword evidence="7" id="KW-1185">Reference proteome</keyword>
<protein>
    <submittedName>
        <fullName evidence="6">Zf-C3HC4_2 domain-containing protein</fullName>
    </submittedName>
</protein>
<dbReference type="InterPro" id="IPR033326">
    <property type="entry name" value="BAH1"/>
</dbReference>
<dbReference type="InterPro" id="IPR013083">
    <property type="entry name" value="Znf_RING/FYVE/PHD"/>
</dbReference>
<evidence type="ECO:0000256" key="4">
    <source>
        <dbReference type="PROSITE-ProRule" id="PRU00175"/>
    </source>
</evidence>
<dbReference type="InterPro" id="IPR017907">
    <property type="entry name" value="Znf_RING_CS"/>
</dbReference>
<dbReference type="Proteomes" id="UP000187406">
    <property type="component" value="Unassembled WGS sequence"/>
</dbReference>
<feature type="non-terminal residue" evidence="6">
    <location>
        <position position="138"/>
    </location>
</feature>
<accession>A0A1Q3CHK9</accession>
<dbReference type="SMART" id="SM00184">
    <property type="entry name" value="RING"/>
    <property type="match status" value="1"/>
</dbReference>
<evidence type="ECO:0000256" key="1">
    <source>
        <dbReference type="ARBA" id="ARBA00022723"/>
    </source>
</evidence>
<dbReference type="EMBL" id="BDDD01002036">
    <property type="protein sequence ID" value="GAV79744.1"/>
    <property type="molecule type" value="Genomic_DNA"/>
</dbReference>
<dbReference type="InParanoid" id="A0A1Q3CHK9"/>
<keyword evidence="1" id="KW-0479">Metal-binding</keyword>
<dbReference type="STRING" id="3775.A0A1Q3CHK9"/>
<dbReference type="PANTHER" id="PTHR46764:SF1">
    <property type="entry name" value="E3 UBIQUITIN-PROTEIN LIGASE NLA"/>
    <property type="match status" value="1"/>
</dbReference>
<dbReference type="SUPFAM" id="SSF57850">
    <property type="entry name" value="RING/U-box"/>
    <property type="match status" value="1"/>
</dbReference>
<dbReference type="Pfam" id="PF13445">
    <property type="entry name" value="zf-RING_UBOX"/>
    <property type="match status" value="1"/>
</dbReference>
<feature type="non-terminal residue" evidence="6">
    <location>
        <position position="1"/>
    </location>
</feature>
<evidence type="ECO:0000259" key="5">
    <source>
        <dbReference type="PROSITE" id="PS50089"/>
    </source>
</evidence>
<dbReference type="Gene3D" id="3.30.40.10">
    <property type="entry name" value="Zinc/RING finger domain, C3HC4 (zinc finger)"/>
    <property type="match status" value="1"/>
</dbReference>
<reference evidence="7" key="1">
    <citation type="submission" date="2016-04" db="EMBL/GenBank/DDBJ databases">
        <title>Cephalotus genome sequencing.</title>
        <authorList>
            <person name="Fukushima K."/>
            <person name="Hasebe M."/>
            <person name="Fang X."/>
        </authorList>
    </citation>
    <scope>NUCLEOTIDE SEQUENCE [LARGE SCALE GENOMIC DNA]</scope>
    <source>
        <strain evidence="7">cv. St1</strain>
    </source>
</reference>
<organism evidence="6 7">
    <name type="scientific">Cephalotus follicularis</name>
    <name type="common">Albany pitcher plant</name>
    <dbReference type="NCBI Taxonomy" id="3775"/>
    <lineage>
        <taxon>Eukaryota</taxon>
        <taxon>Viridiplantae</taxon>
        <taxon>Streptophyta</taxon>
        <taxon>Embryophyta</taxon>
        <taxon>Tracheophyta</taxon>
        <taxon>Spermatophyta</taxon>
        <taxon>Magnoliopsida</taxon>
        <taxon>eudicotyledons</taxon>
        <taxon>Gunneridae</taxon>
        <taxon>Pentapetalae</taxon>
        <taxon>rosids</taxon>
        <taxon>fabids</taxon>
        <taxon>Oxalidales</taxon>
        <taxon>Cephalotaceae</taxon>
        <taxon>Cephalotus</taxon>
    </lineage>
</organism>
<evidence type="ECO:0000256" key="3">
    <source>
        <dbReference type="ARBA" id="ARBA00022833"/>
    </source>
</evidence>
<dbReference type="GO" id="GO:0140096">
    <property type="term" value="F:catalytic activity, acting on a protein"/>
    <property type="evidence" value="ECO:0007669"/>
    <property type="project" value="UniProtKB-ARBA"/>
</dbReference>